<dbReference type="EMBL" id="KK107054">
    <property type="protein sequence ID" value="EZA61394.1"/>
    <property type="molecule type" value="Genomic_DNA"/>
</dbReference>
<dbReference type="OMA" id="YTGIFMA"/>
<dbReference type="InterPro" id="IPR008993">
    <property type="entry name" value="TIMP-like_OB-fold"/>
</dbReference>
<protein>
    <recommendedName>
        <fullName evidence="4">NtA domain-containing protein</fullName>
    </recommendedName>
</protein>
<organism evidence="2 3">
    <name type="scientific">Ooceraea biroi</name>
    <name type="common">Clonal raider ant</name>
    <name type="synonym">Cerapachys biroi</name>
    <dbReference type="NCBI Taxonomy" id="2015173"/>
    <lineage>
        <taxon>Eukaryota</taxon>
        <taxon>Metazoa</taxon>
        <taxon>Ecdysozoa</taxon>
        <taxon>Arthropoda</taxon>
        <taxon>Hexapoda</taxon>
        <taxon>Insecta</taxon>
        <taxon>Pterygota</taxon>
        <taxon>Neoptera</taxon>
        <taxon>Endopterygota</taxon>
        <taxon>Hymenoptera</taxon>
        <taxon>Apocrita</taxon>
        <taxon>Aculeata</taxon>
        <taxon>Formicoidea</taxon>
        <taxon>Formicidae</taxon>
        <taxon>Dorylinae</taxon>
        <taxon>Ooceraea</taxon>
    </lineage>
</organism>
<feature type="signal peptide" evidence="1">
    <location>
        <begin position="1"/>
        <end position="19"/>
    </location>
</feature>
<keyword evidence="1" id="KW-0732">Signal</keyword>
<evidence type="ECO:0000313" key="2">
    <source>
        <dbReference type="EMBL" id="EZA61394.1"/>
    </source>
</evidence>
<dbReference type="AlphaFoldDB" id="A0A026X1X6"/>
<reference evidence="2 3" key="1">
    <citation type="journal article" date="2014" name="Curr. Biol.">
        <title>The genome of the clonal raider ant Cerapachys biroi.</title>
        <authorList>
            <person name="Oxley P.R."/>
            <person name="Ji L."/>
            <person name="Fetter-Pruneda I."/>
            <person name="McKenzie S.K."/>
            <person name="Li C."/>
            <person name="Hu H."/>
            <person name="Zhang G."/>
            <person name="Kronauer D.J."/>
        </authorList>
    </citation>
    <scope>NUCLEOTIDE SEQUENCE [LARGE SCALE GENOMIC DNA]</scope>
</reference>
<proteinExistence type="predicted"/>
<evidence type="ECO:0000313" key="3">
    <source>
        <dbReference type="Proteomes" id="UP000053097"/>
    </source>
</evidence>
<evidence type="ECO:0008006" key="4">
    <source>
        <dbReference type="Google" id="ProtNLM"/>
    </source>
</evidence>
<feature type="chain" id="PRO_5001541520" description="NtA domain-containing protein" evidence="1">
    <location>
        <begin position="20"/>
        <end position="175"/>
    </location>
</feature>
<evidence type="ECO:0000256" key="1">
    <source>
        <dbReference type="SAM" id="SignalP"/>
    </source>
</evidence>
<name>A0A026X1X6_OOCBI</name>
<gene>
    <name evidence="2" type="ORF">X777_07727</name>
</gene>
<accession>A0A026X1X6</accession>
<dbReference type="Proteomes" id="UP000053097">
    <property type="component" value="Unassembled WGS sequence"/>
</dbReference>
<sequence length="175" mass="19446">MPTYSVISLMVLWAGLSLANQLSTKELLECRANLTAAIRNDTTFLRKVRQSDYVFTGKIKELRHGELLHTRVKRAIKGALNATVDLAVNDTCSRYIRRGYTGIFMARRDAGDAGDFQHADRIVMHFGPVPLTLANLDRLNAAVRGEFTSHVAVFLHFHAATVARALTRAAKALPR</sequence>
<dbReference type="Gene3D" id="2.40.50.120">
    <property type="match status" value="1"/>
</dbReference>
<keyword evidence="3" id="KW-1185">Reference proteome</keyword>